<comment type="similarity">
    <text evidence="2">Belongs to the RNase H family.</text>
</comment>
<evidence type="ECO:0000259" key="9">
    <source>
        <dbReference type="PROSITE" id="PS50879"/>
    </source>
</evidence>
<feature type="region of interest" description="Disordered" evidence="8">
    <location>
        <begin position="54"/>
        <end position="105"/>
    </location>
</feature>
<evidence type="ECO:0000256" key="4">
    <source>
        <dbReference type="ARBA" id="ARBA00022722"/>
    </source>
</evidence>
<feature type="domain" description="RNase H type-1" evidence="9">
    <location>
        <begin position="134"/>
        <end position="294"/>
    </location>
</feature>
<dbReference type="EMBL" id="JBANMG010000002">
    <property type="protein sequence ID" value="KAK6956617.1"/>
    <property type="molecule type" value="Genomic_DNA"/>
</dbReference>
<evidence type="ECO:0000256" key="3">
    <source>
        <dbReference type="ARBA" id="ARBA00012180"/>
    </source>
</evidence>
<dbReference type="AlphaFoldDB" id="A0AAX6MW34"/>
<accession>A0AAX6MW34</accession>
<feature type="region of interest" description="Disordered" evidence="8">
    <location>
        <begin position="169"/>
        <end position="188"/>
    </location>
</feature>
<organism evidence="10 11">
    <name type="scientific">Daldinia eschscholtzii</name>
    <dbReference type="NCBI Taxonomy" id="292717"/>
    <lineage>
        <taxon>Eukaryota</taxon>
        <taxon>Fungi</taxon>
        <taxon>Dikarya</taxon>
        <taxon>Ascomycota</taxon>
        <taxon>Pezizomycotina</taxon>
        <taxon>Sordariomycetes</taxon>
        <taxon>Xylariomycetidae</taxon>
        <taxon>Xylariales</taxon>
        <taxon>Hypoxylaceae</taxon>
        <taxon>Daldinia</taxon>
    </lineage>
</organism>
<reference evidence="10 11" key="1">
    <citation type="journal article" date="2024" name="Front Chem Biol">
        <title>Unveiling the potential of Daldinia eschscholtzii MFLUCC 19-0629 through bioactivity and bioinformatics studies for enhanced sustainable agriculture production.</title>
        <authorList>
            <person name="Brooks S."/>
            <person name="Weaver J.A."/>
            <person name="Klomchit A."/>
            <person name="Alharthi S.A."/>
            <person name="Onlamun T."/>
            <person name="Nurani R."/>
            <person name="Vong T.K."/>
            <person name="Alberti F."/>
            <person name="Greco C."/>
        </authorList>
    </citation>
    <scope>NUCLEOTIDE SEQUENCE [LARGE SCALE GENOMIC DNA]</scope>
    <source>
        <strain evidence="10">MFLUCC 19-0629</strain>
    </source>
</reference>
<keyword evidence="5" id="KW-0479">Metal-binding</keyword>
<dbReference type="EC" id="3.1.26.4" evidence="3"/>
<keyword evidence="7" id="KW-0378">Hydrolase</keyword>
<comment type="caution">
    <text evidence="10">The sequence shown here is derived from an EMBL/GenBank/DDBJ whole genome shotgun (WGS) entry which is preliminary data.</text>
</comment>
<sequence length="310" mass="34851">MPLGWYLAQGLYPLGPSSSDDEEGPCELPNGRIVCGPHGLVVCGKCCTDYSFMDEEEEEEEEEDKDEDVDDHFGRRSSVEENIPQPPSDPEERKGTGRVIPTRFIPPTDSIIPTELFPGQRTYLNITRFVHRNDPRAMLIFTDGACLNNGQPDPRAGWAMFHGPGLETKPAVSSGRVEKKGPFGDDGIQSSNRAELRAVIAALGFRHWVGEGFTTLVIATDSEYVVEGSTKWVRTWTRNNWKTNAGGTVKNQDLWKFLLGEFERWEEEGLTIKFWRIPRDWNNTADAAAKEAASRYEAPDRWTEVIGLPF</sequence>
<keyword evidence="11" id="KW-1185">Reference proteome</keyword>
<dbReference type="InterPro" id="IPR036397">
    <property type="entry name" value="RNaseH_sf"/>
</dbReference>
<dbReference type="Pfam" id="PF00075">
    <property type="entry name" value="RNase_H"/>
    <property type="match status" value="1"/>
</dbReference>
<dbReference type="Gene3D" id="3.30.420.10">
    <property type="entry name" value="Ribonuclease H-like superfamily/Ribonuclease H"/>
    <property type="match status" value="1"/>
</dbReference>
<keyword evidence="6" id="KW-0255">Endonuclease</keyword>
<comment type="catalytic activity">
    <reaction evidence="1">
        <text>Endonucleolytic cleavage to 5'-phosphomonoester.</text>
        <dbReference type="EC" id="3.1.26.4"/>
    </reaction>
</comment>
<dbReference type="GO" id="GO:0043137">
    <property type="term" value="P:DNA replication, removal of RNA primer"/>
    <property type="evidence" value="ECO:0007669"/>
    <property type="project" value="TreeGrafter"/>
</dbReference>
<dbReference type="GO" id="GO:0046872">
    <property type="term" value="F:metal ion binding"/>
    <property type="evidence" value="ECO:0007669"/>
    <property type="project" value="UniProtKB-KW"/>
</dbReference>
<dbReference type="GO" id="GO:0003676">
    <property type="term" value="F:nucleic acid binding"/>
    <property type="evidence" value="ECO:0007669"/>
    <property type="project" value="InterPro"/>
</dbReference>
<dbReference type="PROSITE" id="PS50879">
    <property type="entry name" value="RNASE_H_1"/>
    <property type="match status" value="1"/>
</dbReference>
<evidence type="ECO:0000256" key="1">
    <source>
        <dbReference type="ARBA" id="ARBA00000077"/>
    </source>
</evidence>
<dbReference type="InterPro" id="IPR050092">
    <property type="entry name" value="RNase_H"/>
</dbReference>
<dbReference type="PANTHER" id="PTHR10642:SF26">
    <property type="entry name" value="RIBONUCLEASE H1"/>
    <property type="match status" value="1"/>
</dbReference>
<feature type="compositionally biased region" description="Acidic residues" evidence="8">
    <location>
        <begin position="54"/>
        <end position="70"/>
    </location>
</feature>
<name>A0AAX6MW34_9PEZI</name>
<dbReference type="CDD" id="cd13934">
    <property type="entry name" value="RNase_H_Dikarya_like"/>
    <property type="match status" value="1"/>
</dbReference>
<evidence type="ECO:0000256" key="6">
    <source>
        <dbReference type="ARBA" id="ARBA00022759"/>
    </source>
</evidence>
<proteinExistence type="inferred from homology"/>
<dbReference type="SUPFAM" id="SSF53098">
    <property type="entry name" value="Ribonuclease H-like"/>
    <property type="match status" value="1"/>
</dbReference>
<evidence type="ECO:0000313" key="11">
    <source>
        <dbReference type="Proteomes" id="UP001369815"/>
    </source>
</evidence>
<dbReference type="InterPro" id="IPR002156">
    <property type="entry name" value="RNaseH_domain"/>
</dbReference>
<gene>
    <name evidence="10" type="ORF">Daesc_001896</name>
</gene>
<evidence type="ECO:0000256" key="5">
    <source>
        <dbReference type="ARBA" id="ARBA00022723"/>
    </source>
</evidence>
<protein>
    <recommendedName>
        <fullName evidence="3">ribonuclease H</fullName>
        <ecNumber evidence="3">3.1.26.4</ecNumber>
    </recommendedName>
</protein>
<evidence type="ECO:0000256" key="8">
    <source>
        <dbReference type="SAM" id="MobiDB-lite"/>
    </source>
</evidence>
<dbReference type="PANTHER" id="PTHR10642">
    <property type="entry name" value="RIBONUCLEASE H1"/>
    <property type="match status" value="1"/>
</dbReference>
<dbReference type="GO" id="GO:0004523">
    <property type="term" value="F:RNA-DNA hybrid ribonuclease activity"/>
    <property type="evidence" value="ECO:0007669"/>
    <property type="project" value="UniProtKB-EC"/>
</dbReference>
<dbReference type="Proteomes" id="UP001369815">
    <property type="component" value="Unassembled WGS sequence"/>
</dbReference>
<evidence type="ECO:0000256" key="2">
    <source>
        <dbReference type="ARBA" id="ARBA00005300"/>
    </source>
</evidence>
<keyword evidence="4" id="KW-0540">Nuclease</keyword>
<dbReference type="InterPro" id="IPR012337">
    <property type="entry name" value="RNaseH-like_sf"/>
</dbReference>
<evidence type="ECO:0000256" key="7">
    <source>
        <dbReference type="ARBA" id="ARBA00022801"/>
    </source>
</evidence>
<evidence type="ECO:0000313" key="10">
    <source>
        <dbReference type="EMBL" id="KAK6956617.1"/>
    </source>
</evidence>